<feature type="binding site" evidence="5">
    <location>
        <position position="193"/>
    </location>
    <ligand>
        <name>S-adenosyl-L-methionine</name>
        <dbReference type="ChEBI" id="CHEBI:59789"/>
    </ligand>
</feature>
<dbReference type="InterPro" id="IPR050320">
    <property type="entry name" value="N5-glutamine_MTase"/>
</dbReference>
<dbReference type="EC" id="2.1.1.297" evidence="5"/>
<dbReference type="PANTHER" id="PTHR18895:SF74">
    <property type="entry name" value="MTRF1L RELEASE FACTOR GLUTAMINE METHYLTRANSFERASE"/>
    <property type="match status" value="1"/>
</dbReference>
<feature type="binding site" evidence="5">
    <location>
        <begin position="193"/>
        <end position="196"/>
    </location>
    <ligand>
        <name>substrate</name>
    </ligand>
</feature>
<dbReference type="Gene3D" id="1.10.8.10">
    <property type="entry name" value="DNA helicase RuvA subunit, C-terminal domain"/>
    <property type="match status" value="1"/>
</dbReference>
<dbReference type="SUPFAM" id="SSF53335">
    <property type="entry name" value="S-adenosyl-L-methionine-dependent methyltransferases"/>
    <property type="match status" value="1"/>
</dbReference>
<evidence type="ECO:0000313" key="9">
    <source>
        <dbReference type="Proteomes" id="UP000469346"/>
    </source>
</evidence>
<comment type="catalytic activity">
    <reaction evidence="4 5">
        <text>L-glutaminyl-[peptide chain release factor] + S-adenosyl-L-methionine = N(5)-methyl-L-glutaminyl-[peptide chain release factor] + S-adenosyl-L-homocysteine + H(+)</text>
        <dbReference type="Rhea" id="RHEA:42896"/>
        <dbReference type="Rhea" id="RHEA-COMP:10271"/>
        <dbReference type="Rhea" id="RHEA-COMP:10272"/>
        <dbReference type="ChEBI" id="CHEBI:15378"/>
        <dbReference type="ChEBI" id="CHEBI:30011"/>
        <dbReference type="ChEBI" id="CHEBI:57856"/>
        <dbReference type="ChEBI" id="CHEBI:59789"/>
        <dbReference type="ChEBI" id="CHEBI:61891"/>
        <dbReference type="EC" id="2.1.1.297"/>
    </reaction>
</comment>
<dbReference type="Pfam" id="PF17827">
    <property type="entry name" value="PrmC_N"/>
    <property type="match status" value="1"/>
</dbReference>
<dbReference type="RefSeq" id="WP_163298957.1">
    <property type="nucleotide sequence ID" value="NZ_JAAGRR010000089.1"/>
</dbReference>
<evidence type="ECO:0000256" key="3">
    <source>
        <dbReference type="ARBA" id="ARBA00022691"/>
    </source>
</evidence>
<comment type="function">
    <text evidence="5">Methylates the class 1 translation termination release factors RF1/PrfA and RF2/PrfB on the glutamine residue of the universally conserved GGQ motif.</text>
</comment>
<evidence type="ECO:0000256" key="4">
    <source>
        <dbReference type="ARBA" id="ARBA00048391"/>
    </source>
</evidence>
<keyword evidence="3 5" id="KW-0949">S-adenosyl-L-methionine</keyword>
<protein>
    <recommendedName>
        <fullName evidence="5">Release factor glutamine methyltransferase</fullName>
        <shortName evidence="5">RF MTase</shortName>
        <ecNumber evidence="5">2.1.1.297</ecNumber>
    </recommendedName>
    <alternativeName>
        <fullName evidence="5">N5-glutamine methyltransferase PrmC</fullName>
    </alternativeName>
    <alternativeName>
        <fullName evidence="5">Protein-(glutamine-N5) MTase PrmC</fullName>
    </alternativeName>
    <alternativeName>
        <fullName evidence="5">Protein-glutamine N-methyltransferase PrmC</fullName>
    </alternativeName>
</protein>
<keyword evidence="2 5" id="KW-0808">Transferase</keyword>
<feature type="domain" description="Methyltransferase small" evidence="6">
    <location>
        <begin position="117"/>
        <end position="200"/>
    </location>
</feature>
<dbReference type="PROSITE" id="PS00092">
    <property type="entry name" value="N6_MTASE"/>
    <property type="match status" value="1"/>
</dbReference>
<dbReference type="EMBL" id="JAAGRR010000089">
    <property type="protein sequence ID" value="NDY42829.1"/>
    <property type="molecule type" value="Genomic_DNA"/>
</dbReference>
<name>A0A6N9TNU8_DISTH</name>
<dbReference type="GO" id="GO:0032259">
    <property type="term" value="P:methylation"/>
    <property type="evidence" value="ECO:0007669"/>
    <property type="project" value="UniProtKB-KW"/>
</dbReference>
<evidence type="ECO:0000256" key="2">
    <source>
        <dbReference type="ARBA" id="ARBA00022679"/>
    </source>
</evidence>
<dbReference type="PANTHER" id="PTHR18895">
    <property type="entry name" value="HEMK METHYLTRANSFERASE"/>
    <property type="match status" value="1"/>
</dbReference>
<comment type="caution">
    <text evidence="8">The sequence shown here is derived from an EMBL/GenBank/DDBJ whole genome shotgun (WGS) entry which is preliminary data.</text>
</comment>
<dbReference type="NCBIfam" id="TIGR03534">
    <property type="entry name" value="RF_mod_PrmC"/>
    <property type="match status" value="1"/>
</dbReference>
<feature type="binding site" evidence="5">
    <location>
        <position position="147"/>
    </location>
    <ligand>
        <name>S-adenosyl-L-methionine</name>
        <dbReference type="ChEBI" id="CHEBI:59789"/>
    </ligand>
</feature>
<proteinExistence type="inferred from homology"/>
<feature type="binding site" evidence="5">
    <location>
        <position position="176"/>
    </location>
    <ligand>
        <name>S-adenosyl-L-methionine</name>
        <dbReference type="ChEBI" id="CHEBI:59789"/>
    </ligand>
</feature>
<comment type="similarity">
    <text evidence="5">Belongs to the protein N5-glutamine methyltransferase family. PrmC subfamily.</text>
</comment>
<dbReference type="InterPro" id="IPR007848">
    <property type="entry name" value="Small_mtfrase_dom"/>
</dbReference>
<evidence type="ECO:0000313" key="8">
    <source>
        <dbReference type="EMBL" id="NDY42829.1"/>
    </source>
</evidence>
<dbReference type="HAMAP" id="MF_02126">
    <property type="entry name" value="RF_methyltr_PrmC"/>
    <property type="match status" value="1"/>
</dbReference>
<dbReference type="InterPro" id="IPR019874">
    <property type="entry name" value="RF_methyltr_PrmC"/>
</dbReference>
<dbReference type="InterPro" id="IPR040758">
    <property type="entry name" value="PrmC_N"/>
</dbReference>
<dbReference type="CDD" id="cd02440">
    <property type="entry name" value="AdoMet_MTases"/>
    <property type="match status" value="1"/>
</dbReference>
<dbReference type="InterPro" id="IPR004556">
    <property type="entry name" value="HemK-like"/>
</dbReference>
<feature type="domain" description="Release factor glutamine methyltransferase N-terminal" evidence="7">
    <location>
        <begin position="6"/>
        <end position="77"/>
    </location>
</feature>
<feature type="binding site" evidence="5">
    <location>
        <begin position="124"/>
        <end position="128"/>
    </location>
    <ligand>
        <name>S-adenosyl-L-methionine</name>
        <dbReference type="ChEBI" id="CHEBI:59789"/>
    </ligand>
</feature>
<dbReference type="NCBIfam" id="TIGR00536">
    <property type="entry name" value="hemK_fam"/>
    <property type="match status" value="1"/>
</dbReference>
<evidence type="ECO:0000256" key="1">
    <source>
        <dbReference type="ARBA" id="ARBA00022603"/>
    </source>
</evidence>
<dbReference type="Proteomes" id="UP000469346">
    <property type="component" value="Unassembled WGS sequence"/>
</dbReference>
<dbReference type="GO" id="GO:0102559">
    <property type="term" value="F:peptide chain release factor N(5)-glutamine methyltransferase activity"/>
    <property type="evidence" value="ECO:0007669"/>
    <property type="project" value="UniProtKB-EC"/>
</dbReference>
<dbReference type="AlphaFoldDB" id="A0A6N9TNU8"/>
<gene>
    <name evidence="5 8" type="primary">prmC</name>
    <name evidence="8" type="ORF">G3N55_08230</name>
</gene>
<dbReference type="Gene3D" id="3.40.50.150">
    <property type="entry name" value="Vaccinia Virus protein VP39"/>
    <property type="match status" value="1"/>
</dbReference>
<dbReference type="InterPro" id="IPR002052">
    <property type="entry name" value="DNA_methylase_N6_adenine_CS"/>
</dbReference>
<keyword evidence="9" id="KW-1185">Reference proteome</keyword>
<evidence type="ECO:0000256" key="5">
    <source>
        <dbReference type="HAMAP-Rule" id="MF_02126"/>
    </source>
</evidence>
<dbReference type="Pfam" id="PF05175">
    <property type="entry name" value="MTS"/>
    <property type="match status" value="1"/>
</dbReference>
<accession>A0A6N9TNU8</accession>
<dbReference type="GO" id="GO:0003676">
    <property type="term" value="F:nucleic acid binding"/>
    <property type="evidence" value="ECO:0007669"/>
    <property type="project" value="InterPro"/>
</dbReference>
<evidence type="ECO:0000259" key="6">
    <source>
        <dbReference type="Pfam" id="PF05175"/>
    </source>
</evidence>
<dbReference type="InterPro" id="IPR029063">
    <property type="entry name" value="SAM-dependent_MTases_sf"/>
</dbReference>
<evidence type="ECO:0000259" key="7">
    <source>
        <dbReference type="Pfam" id="PF17827"/>
    </source>
</evidence>
<organism evidence="8 9">
    <name type="scientific">Dissulfurirhabdus thermomarina</name>
    <dbReference type="NCBI Taxonomy" id="1765737"/>
    <lineage>
        <taxon>Bacteria</taxon>
        <taxon>Deltaproteobacteria</taxon>
        <taxon>Dissulfurirhabdaceae</taxon>
        <taxon>Dissulfurirhabdus</taxon>
    </lineage>
</organism>
<reference evidence="8 9" key="1">
    <citation type="submission" date="2020-02" db="EMBL/GenBank/DDBJ databases">
        <title>Comparative genomics of sulfur disproportionating microorganisms.</title>
        <authorList>
            <person name="Ward L.M."/>
            <person name="Bertran E."/>
            <person name="Johnston D.T."/>
        </authorList>
    </citation>
    <scope>NUCLEOTIDE SEQUENCE [LARGE SCALE GENOMIC DNA]</scope>
    <source>
        <strain evidence="8 9">DSM 100025</strain>
    </source>
</reference>
<keyword evidence="1 5" id="KW-0489">Methyltransferase</keyword>
<sequence length="287" mass="31042">MTTVGEALRTAAGRLAAAGIESPRLEAEFLLAAVLGEDDRFRLHARPERPLSPGQSACLDAWVARRAAREPLAYILGRWEFWSRAFEVTPATLIPRPETERLVEAALALRDRGGWTAPRVLDLGTGSGVIAVTLAAEWPDARVVAVDASPEALAVARRNALAHGVAGRVRLVCSDWGSALAPRGWAFDLVAANPPYVAAGDMAWLPPEVRDHEPRRALHGGPDGLDAVRRILAEARRLLRPGGRLLCEIGWDQAPAAAGLARRQGLDRVRVHRDLAGRDRVLAARRP</sequence>